<keyword evidence="11 17" id="KW-1133">Transmembrane helix</keyword>
<dbReference type="SMART" id="SM00388">
    <property type="entry name" value="HisKA"/>
    <property type="match status" value="1"/>
</dbReference>
<dbReference type="SUPFAM" id="SSF47384">
    <property type="entry name" value="Homodimeric domain of signal transducing histidine kinase"/>
    <property type="match status" value="1"/>
</dbReference>
<keyword evidence="7 17" id="KW-0812">Transmembrane</keyword>
<dbReference type="PROSITE" id="PS50109">
    <property type="entry name" value="HIS_KIN"/>
    <property type="match status" value="1"/>
</dbReference>
<accession>A0A398BEQ2</accession>
<evidence type="ECO:0000256" key="14">
    <source>
        <dbReference type="ARBA" id="ARBA00023136"/>
    </source>
</evidence>
<dbReference type="InterPro" id="IPR003661">
    <property type="entry name" value="HisK_dim/P_dom"/>
</dbReference>
<dbReference type="Pfam" id="PF00672">
    <property type="entry name" value="HAMP"/>
    <property type="match status" value="1"/>
</dbReference>
<evidence type="ECO:0000259" key="19">
    <source>
        <dbReference type="PROSITE" id="PS50885"/>
    </source>
</evidence>
<dbReference type="EC" id="2.7.13.3" evidence="3"/>
<feature type="domain" description="HAMP" evidence="19">
    <location>
        <begin position="185"/>
        <end position="237"/>
    </location>
</feature>
<evidence type="ECO:0000256" key="13">
    <source>
        <dbReference type="ARBA" id="ARBA00023026"/>
    </source>
</evidence>
<dbReference type="Proteomes" id="UP000265816">
    <property type="component" value="Unassembled WGS sequence"/>
</dbReference>
<feature type="transmembrane region" description="Helical" evidence="17">
    <location>
        <begin position="6"/>
        <end position="26"/>
    </location>
</feature>
<comment type="function">
    <text evidence="15">Member of the two-component regulatory system HssS/HssR involved in intracellular heme homeostasis and tempering of staphylococcal virulence. HssS functions as a heme sensor histidine kinase which is autophosphorylated at a histidine residue and transfers its phosphate group to an aspartate residue of HssR. HssR/HssS activates the expression of hrtAB, an efflux pump, in response to extracellular heme, hemin, hemoglobin or blood.</text>
</comment>
<evidence type="ECO:0000256" key="9">
    <source>
        <dbReference type="ARBA" id="ARBA00022777"/>
    </source>
</evidence>
<evidence type="ECO:0000259" key="18">
    <source>
        <dbReference type="PROSITE" id="PS50109"/>
    </source>
</evidence>
<dbReference type="PANTHER" id="PTHR45528:SF11">
    <property type="entry name" value="HISTIDINE KINASE"/>
    <property type="match status" value="1"/>
</dbReference>
<keyword evidence="14 17" id="KW-0472">Membrane</keyword>
<dbReference type="GO" id="GO:0005886">
    <property type="term" value="C:plasma membrane"/>
    <property type="evidence" value="ECO:0007669"/>
    <property type="project" value="UniProtKB-SubCell"/>
</dbReference>
<dbReference type="OrthoDB" id="9813151at2"/>
<dbReference type="PRINTS" id="PR00344">
    <property type="entry name" value="BCTRLSENSOR"/>
</dbReference>
<gene>
    <name evidence="20" type="ORF">D1970_01890</name>
</gene>
<evidence type="ECO:0000256" key="15">
    <source>
        <dbReference type="ARBA" id="ARBA00037219"/>
    </source>
</evidence>
<dbReference type="Gene3D" id="1.10.287.130">
    <property type="match status" value="1"/>
</dbReference>
<keyword evidence="12" id="KW-0902">Two-component regulatory system</keyword>
<evidence type="ECO:0000313" key="20">
    <source>
        <dbReference type="EMBL" id="RID88277.1"/>
    </source>
</evidence>
<protein>
    <recommendedName>
        <fullName evidence="16">Heme sensor protein HssS</fullName>
        <ecNumber evidence="3">2.7.13.3</ecNumber>
    </recommendedName>
</protein>
<dbReference type="Gene3D" id="3.30.565.10">
    <property type="entry name" value="Histidine kinase-like ATPase, C-terminal domain"/>
    <property type="match status" value="1"/>
</dbReference>
<keyword evidence="9 20" id="KW-0418">Kinase</keyword>
<keyword evidence="21" id="KW-1185">Reference proteome</keyword>
<evidence type="ECO:0000256" key="3">
    <source>
        <dbReference type="ARBA" id="ARBA00012438"/>
    </source>
</evidence>
<keyword evidence="4" id="KW-1003">Cell membrane</keyword>
<dbReference type="InterPro" id="IPR003660">
    <property type="entry name" value="HAMP_dom"/>
</dbReference>
<keyword evidence="10" id="KW-0067">ATP-binding</keyword>
<evidence type="ECO:0000256" key="8">
    <source>
        <dbReference type="ARBA" id="ARBA00022741"/>
    </source>
</evidence>
<sequence length="459" mass="52253">MKSLYSHILAVTLSTMLLSGIISFLFSNIYYQVYLKSYNDEKVTAMANNIADFYLQNPKLNKDNYLSHVGELGYEIYLVDQDGQESYYGGSFSKKDIDTKVVSNVFKGKIYHGIRDFPSKTFITGFFDSSVINTIGVPLIADGISYAMFVRPDVGYQFGEMRIFFAVILSLSLVLSIILVMISTRYIVRPVYRLTEATKQVAQGNYKIDLKVNRRDEIGQLADHFSHMAKSIEQLEEMRQEFVSNVSHEIQSPLASIQGFSQTLQVKELPEETRKHYLSIIEEESRRLSQLSKQLLMLASLEKEETIMDKSTFDVAAQIKQVLFMTEWSWREKDLAIDLDIPKTMIYADEKLMYQVWVNLITNSIKFSDSGGSISIKIIKGEKECHIEIKDTGKGISEKDLPHIFNRFYKADKARSRKEGSSGLGLAITKKIIDLHNGSIYAESELSKGTAFHITIPKL</sequence>
<keyword evidence="6" id="KW-0808">Transferase</keyword>
<feature type="transmembrane region" description="Helical" evidence="17">
    <location>
        <begin position="122"/>
        <end position="141"/>
    </location>
</feature>
<evidence type="ECO:0000256" key="11">
    <source>
        <dbReference type="ARBA" id="ARBA00022989"/>
    </source>
</evidence>
<dbReference type="SUPFAM" id="SSF158472">
    <property type="entry name" value="HAMP domain-like"/>
    <property type="match status" value="1"/>
</dbReference>
<dbReference type="InterPro" id="IPR036890">
    <property type="entry name" value="HATPase_C_sf"/>
</dbReference>
<evidence type="ECO:0000256" key="4">
    <source>
        <dbReference type="ARBA" id="ARBA00022475"/>
    </source>
</evidence>
<dbReference type="InterPro" id="IPR004358">
    <property type="entry name" value="Sig_transdc_His_kin-like_C"/>
</dbReference>
<comment type="caution">
    <text evidence="20">The sequence shown here is derived from an EMBL/GenBank/DDBJ whole genome shotgun (WGS) entry which is preliminary data.</text>
</comment>
<keyword evidence="8" id="KW-0547">Nucleotide-binding</keyword>
<dbReference type="CDD" id="cd00082">
    <property type="entry name" value="HisKA"/>
    <property type="match status" value="1"/>
</dbReference>
<dbReference type="PANTHER" id="PTHR45528">
    <property type="entry name" value="SENSOR HISTIDINE KINASE CPXA"/>
    <property type="match status" value="1"/>
</dbReference>
<dbReference type="SMART" id="SM00304">
    <property type="entry name" value="HAMP"/>
    <property type="match status" value="1"/>
</dbReference>
<dbReference type="SUPFAM" id="SSF55874">
    <property type="entry name" value="ATPase domain of HSP90 chaperone/DNA topoisomerase II/histidine kinase"/>
    <property type="match status" value="1"/>
</dbReference>
<dbReference type="RefSeq" id="WP_119111195.1">
    <property type="nucleotide sequence ID" value="NZ_CBCSEO010000008.1"/>
</dbReference>
<dbReference type="AlphaFoldDB" id="A0A398BEQ2"/>
<evidence type="ECO:0000256" key="7">
    <source>
        <dbReference type="ARBA" id="ARBA00022692"/>
    </source>
</evidence>
<name>A0A398BEQ2_9BACI</name>
<dbReference type="FunFam" id="1.10.287.130:FF:000001">
    <property type="entry name" value="Two-component sensor histidine kinase"/>
    <property type="match status" value="1"/>
</dbReference>
<organism evidence="20 21">
    <name type="scientific">Mesobacillus zeae</name>
    <dbReference type="NCBI Taxonomy" id="1917180"/>
    <lineage>
        <taxon>Bacteria</taxon>
        <taxon>Bacillati</taxon>
        <taxon>Bacillota</taxon>
        <taxon>Bacilli</taxon>
        <taxon>Bacillales</taxon>
        <taxon>Bacillaceae</taxon>
        <taxon>Mesobacillus</taxon>
    </lineage>
</organism>
<dbReference type="Pfam" id="PF02518">
    <property type="entry name" value="HATPase_c"/>
    <property type="match status" value="1"/>
</dbReference>
<proteinExistence type="predicted"/>
<feature type="transmembrane region" description="Helical" evidence="17">
    <location>
        <begin position="161"/>
        <end position="182"/>
    </location>
</feature>
<dbReference type="EMBL" id="QWVT01000007">
    <property type="protein sequence ID" value="RID88277.1"/>
    <property type="molecule type" value="Genomic_DNA"/>
</dbReference>
<dbReference type="InterPro" id="IPR003594">
    <property type="entry name" value="HATPase_dom"/>
</dbReference>
<feature type="domain" description="Histidine kinase" evidence="18">
    <location>
        <begin position="245"/>
        <end position="459"/>
    </location>
</feature>
<dbReference type="CDD" id="cd00075">
    <property type="entry name" value="HATPase"/>
    <property type="match status" value="1"/>
</dbReference>
<evidence type="ECO:0000256" key="6">
    <source>
        <dbReference type="ARBA" id="ARBA00022679"/>
    </source>
</evidence>
<dbReference type="CDD" id="cd06225">
    <property type="entry name" value="HAMP"/>
    <property type="match status" value="1"/>
</dbReference>
<evidence type="ECO:0000256" key="16">
    <source>
        <dbReference type="ARBA" id="ARBA00040841"/>
    </source>
</evidence>
<reference evidence="20 21" key="1">
    <citation type="submission" date="2018-08" db="EMBL/GenBank/DDBJ databases">
        <title>Bacillus jemisoniae sp. nov., Bacillus chryseoplanitiae sp. nov., Bacillus resnikiae sp. nov., and Bacillus frankliniae sp. nov., isolated from Viking spacecraft and associated surfaces.</title>
        <authorList>
            <person name="Seuylemezian A."/>
            <person name="Vaishampayan P."/>
        </authorList>
    </citation>
    <scope>NUCLEOTIDE SEQUENCE [LARGE SCALE GENOMIC DNA]</scope>
    <source>
        <strain evidence="20 21">JJ-247</strain>
    </source>
</reference>
<dbReference type="InterPro" id="IPR005467">
    <property type="entry name" value="His_kinase_dom"/>
</dbReference>
<comment type="catalytic activity">
    <reaction evidence="1">
        <text>ATP + protein L-histidine = ADP + protein N-phospho-L-histidine.</text>
        <dbReference type="EC" id="2.7.13.3"/>
    </reaction>
</comment>
<keyword evidence="5" id="KW-0597">Phosphoprotein</keyword>
<dbReference type="PROSITE" id="PS50885">
    <property type="entry name" value="HAMP"/>
    <property type="match status" value="1"/>
</dbReference>
<dbReference type="InterPro" id="IPR050398">
    <property type="entry name" value="HssS/ArlS-like"/>
</dbReference>
<evidence type="ECO:0000256" key="10">
    <source>
        <dbReference type="ARBA" id="ARBA00022840"/>
    </source>
</evidence>
<evidence type="ECO:0000256" key="17">
    <source>
        <dbReference type="SAM" id="Phobius"/>
    </source>
</evidence>
<keyword evidence="13" id="KW-0843">Virulence</keyword>
<dbReference type="FunFam" id="3.30.565.10:FF:000006">
    <property type="entry name" value="Sensor histidine kinase WalK"/>
    <property type="match status" value="1"/>
</dbReference>
<evidence type="ECO:0000256" key="1">
    <source>
        <dbReference type="ARBA" id="ARBA00000085"/>
    </source>
</evidence>
<dbReference type="SMART" id="SM00387">
    <property type="entry name" value="HATPase_c"/>
    <property type="match status" value="1"/>
</dbReference>
<evidence type="ECO:0000313" key="21">
    <source>
        <dbReference type="Proteomes" id="UP000265816"/>
    </source>
</evidence>
<evidence type="ECO:0000256" key="5">
    <source>
        <dbReference type="ARBA" id="ARBA00022553"/>
    </source>
</evidence>
<dbReference type="Pfam" id="PF00512">
    <property type="entry name" value="HisKA"/>
    <property type="match status" value="1"/>
</dbReference>
<comment type="subcellular location">
    <subcellularLocation>
        <location evidence="2">Cell membrane</location>
        <topology evidence="2">Multi-pass membrane protein</topology>
    </subcellularLocation>
</comment>
<dbReference type="InterPro" id="IPR036097">
    <property type="entry name" value="HisK_dim/P_sf"/>
</dbReference>
<evidence type="ECO:0000256" key="2">
    <source>
        <dbReference type="ARBA" id="ARBA00004651"/>
    </source>
</evidence>
<dbReference type="Gene3D" id="6.10.340.10">
    <property type="match status" value="1"/>
</dbReference>
<dbReference type="GO" id="GO:0005524">
    <property type="term" value="F:ATP binding"/>
    <property type="evidence" value="ECO:0007669"/>
    <property type="project" value="UniProtKB-KW"/>
</dbReference>
<evidence type="ECO:0000256" key="12">
    <source>
        <dbReference type="ARBA" id="ARBA00023012"/>
    </source>
</evidence>
<dbReference type="GO" id="GO:0000155">
    <property type="term" value="F:phosphorelay sensor kinase activity"/>
    <property type="evidence" value="ECO:0007669"/>
    <property type="project" value="InterPro"/>
</dbReference>